<accession>A0A9J9HFX6</accession>
<dbReference type="Proteomes" id="UP000001989">
    <property type="component" value="Chromosome"/>
</dbReference>
<organism evidence="2 3">
    <name type="scientific">Rhizorhabdus wittichii (strain DSM 6014 / CCUG 31198 / JCM 15750 / NBRC 105917 / EY 4224 / RW1)</name>
    <name type="common">Sphingomonas wittichii</name>
    <dbReference type="NCBI Taxonomy" id="392499"/>
    <lineage>
        <taxon>Bacteria</taxon>
        <taxon>Pseudomonadati</taxon>
        <taxon>Pseudomonadota</taxon>
        <taxon>Alphaproteobacteria</taxon>
        <taxon>Sphingomonadales</taxon>
        <taxon>Sphingomonadaceae</taxon>
        <taxon>Rhizorhabdus</taxon>
    </lineage>
</organism>
<dbReference type="AlphaFoldDB" id="A0A9J9HFX6"/>
<dbReference type="EMBL" id="CP000699">
    <property type="protein sequence ID" value="ABQ70874.1"/>
    <property type="molecule type" value="Genomic_DNA"/>
</dbReference>
<evidence type="ECO:0000313" key="2">
    <source>
        <dbReference type="EMBL" id="ABQ70874.1"/>
    </source>
</evidence>
<name>A0A9J9HFX6_RHIWR</name>
<evidence type="ECO:0000256" key="1">
    <source>
        <dbReference type="SAM" id="Phobius"/>
    </source>
</evidence>
<evidence type="ECO:0000313" key="3">
    <source>
        <dbReference type="Proteomes" id="UP000001989"/>
    </source>
</evidence>
<dbReference type="KEGG" id="swi:Swit_4536"/>
<keyword evidence="3" id="KW-1185">Reference proteome</keyword>
<proteinExistence type="predicted"/>
<keyword evidence="1" id="KW-1133">Transmembrane helix</keyword>
<keyword evidence="1" id="KW-0472">Membrane</keyword>
<protein>
    <submittedName>
        <fullName evidence="2">Uncharacterized protein</fullName>
    </submittedName>
</protein>
<keyword evidence="1" id="KW-0812">Transmembrane</keyword>
<reference evidence="2 3" key="1">
    <citation type="journal article" date="2010" name="J. Bacteriol.">
        <title>Genome sequence of the dioxin-mineralizing bacterium Sphingomonas wittichii RW1.</title>
        <authorList>
            <person name="Miller T.R."/>
            <person name="Delcher A.L."/>
            <person name="Salzberg S.L."/>
            <person name="Saunders E."/>
            <person name="Detter J.C."/>
            <person name="Halden R.U."/>
        </authorList>
    </citation>
    <scope>NUCLEOTIDE SEQUENCE [LARGE SCALE GENOMIC DNA]</scope>
    <source>
        <strain evidence="3">DSM 6014 / CCUG 31198 / JCM 15750 / NBRC 105917 / EY 4224 / RW1</strain>
    </source>
</reference>
<feature type="transmembrane region" description="Helical" evidence="1">
    <location>
        <begin position="65"/>
        <end position="87"/>
    </location>
</feature>
<gene>
    <name evidence="2" type="ordered locus">Swit_4536</name>
</gene>
<sequence length="92" mass="9693">MKRAPDKIGTGGGEGDRDRALGATFLSVGSSNSPARSLRAYLRRRMEQPVTASETEPRFSGAVRVLLGIVLAVGSWAVVLGGAWLAIRALRG</sequence>